<protein>
    <submittedName>
        <fullName evidence="5">Pilus assembly protein PilB</fullName>
    </submittedName>
</protein>
<dbReference type="Gene3D" id="3.40.50.300">
    <property type="entry name" value="P-loop containing nucleotide triphosphate hydrolases"/>
    <property type="match status" value="1"/>
</dbReference>
<dbReference type="SUPFAM" id="SSF160246">
    <property type="entry name" value="EspE N-terminal domain-like"/>
    <property type="match status" value="1"/>
</dbReference>
<dbReference type="EMBL" id="BEXT01000001">
    <property type="protein sequence ID" value="GBC59829.1"/>
    <property type="molecule type" value="Genomic_DNA"/>
</dbReference>
<dbReference type="GO" id="GO:0005886">
    <property type="term" value="C:plasma membrane"/>
    <property type="evidence" value="ECO:0007669"/>
    <property type="project" value="TreeGrafter"/>
</dbReference>
<feature type="domain" description="Bacterial type II secretion system protein E" evidence="4">
    <location>
        <begin position="393"/>
        <end position="407"/>
    </location>
</feature>
<dbReference type="InterPro" id="IPR037257">
    <property type="entry name" value="T2SS_E_N_sf"/>
</dbReference>
<comment type="similarity">
    <text evidence="1">Belongs to the GSP E family.</text>
</comment>
<dbReference type="InterPro" id="IPR007831">
    <property type="entry name" value="T2SS_GspE_N"/>
</dbReference>
<dbReference type="CDD" id="cd01129">
    <property type="entry name" value="PulE-GspE-like"/>
    <property type="match status" value="1"/>
</dbReference>
<reference evidence="6" key="2">
    <citation type="submission" date="2019-01" db="EMBL/GenBank/DDBJ databases">
        <title>Genome sequence of Desulfonema ishimotonii strain Tokyo 01.</title>
        <authorList>
            <person name="Fukui M."/>
        </authorList>
    </citation>
    <scope>NUCLEOTIDE SEQUENCE [LARGE SCALE GENOMIC DNA]</scope>
    <source>
        <strain evidence="6">Tokyo 01</strain>
    </source>
</reference>
<dbReference type="OrthoDB" id="9805147at2"/>
<dbReference type="Gene3D" id="3.30.450.90">
    <property type="match status" value="1"/>
</dbReference>
<comment type="caution">
    <text evidence="5">The sequence shown here is derived from an EMBL/GenBank/DDBJ whole genome shotgun (WGS) entry which is preliminary data.</text>
</comment>
<accession>A0A401FS87</accession>
<evidence type="ECO:0000256" key="1">
    <source>
        <dbReference type="ARBA" id="ARBA00006611"/>
    </source>
</evidence>
<keyword evidence="2" id="KW-0547">Nucleotide-binding</keyword>
<evidence type="ECO:0000256" key="3">
    <source>
        <dbReference type="ARBA" id="ARBA00022840"/>
    </source>
</evidence>
<dbReference type="PANTHER" id="PTHR30258">
    <property type="entry name" value="TYPE II SECRETION SYSTEM PROTEIN GSPE-RELATED"/>
    <property type="match status" value="1"/>
</dbReference>
<dbReference type="Pfam" id="PF05157">
    <property type="entry name" value="MshEN"/>
    <property type="match status" value="1"/>
</dbReference>
<reference evidence="6" key="1">
    <citation type="submission" date="2017-11" db="EMBL/GenBank/DDBJ databases">
        <authorList>
            <person name="Watanabe M."/>
            <person name="Kojima H."/>
        </authorList>
    </citation>
    <scope>NUCLEOTIDE SEQUENCE [LARGE SCALE GENOMIC DNA]</scope>
    <source>
        <strain evidence="6">Tokyo 01</strain>
    </source>
</reference>
<evidence type="ECO:0000259" key="4">
    <source>
        <dbReference type="PROSITE" id="PS00662"/>
    </source>
</evidence>
<gene>
    <name evidence="5" type="ORF">DENIS_0770</name>
</gene>
<dbReference type="AlphaFoldDB" id="A0A401FS87"/>
<name>A0A401FS87_9BACT</name>
<dbReference type="PANTHER" id="PTHR30258:SF1">
    <property type="entry name" value="PROTEIN TRANSPORT PROTEIN HOFB HOMOLOG"/>
    <property type="match status" value="1"/>
</dbReference>
<evidence type="ECO:0000313" key="5">
    <source>
        <dbReference type="EMBL" id="GBC59829.1"/>
    </source>
</evidence>
<dbReference type="GO" id="GO:0016887">
    <property type="term" value="F:ATP hydrolysis activity"/>
    <property type="evidence" value="ECO:0007669"/>
    <property type="project" value="TreeGrafter"/>
</dbReference>
<evidence type="ECO:0000313" key="6">
    <source>
        <dbReference type="Proteomes" id="UP000288096"/>
    </source>
</evidence>
<keyword evidence="3" id="KW-0067">ATP-binding</keyword>
<sequence length="576" mass="64365">MTQTKPSYKKCRFGECALSLGFLDREKLDYVASRQKISKQRIGHICVEEQLLDSEQVARVIAMQYDYPYIQLEAPDDPELFTLIPVGLMKKYHFIPWRREDDRLVIAMSRPRNLIRVVDELEMMLDSEIGVVIASEERIHALTDKIGKSVSALDSLSDDIRLPVIREAADSGDILSLENVASEESLTVKLVNSVILDAINKGASDIHIEASDAGVIIRYRIDGMLYQATDPLDSHHQSAIISRIKVMSELDISEKRVPQDGRFKINVSGRFIDFRISVLPTIFGEDAVIRILDRESLKTGADGFRLEGMGLPEAELRRMRRMIRAPYGMFLMTGPTGSGKTTTLYRALSEVNRKDVKIITIEDPVEYRLKGIVQIQVNEKKGLTFARGLRSVLRHDPDKILVGEIRDAETAQIAIQSALTGHLVFTTVHANRSFEVINRFAHMGIDIYDLVSALNCVVAQRLIRTLCSCRQPTEIPDEELTESGLVRQRDQVFYRAVGCEQCNGTGFRGRKAVLEMVALDDDMRALMVQRAPASALKKQAGASGTVFLRQAALAEVVSGVTTLDEANRITFAEAVA</sequence>
<evidence type="ECO:0000256" key="2">
    <source>
        <dbReference type="ARBA" id="ARBA00022741"/>
    </source>
</evidence>
<dbReference type="GO" id="GO:0005524">
    <property type="term" value="F:ATP binding"/>
    <property type="evidence" value="ECO:0007669"/>
    <property type="project" value="UniProtKB-KW"/>
</dbReference>
<dbReference type="PROSITE" id="PS00662">
    <property type="entry name" value="T2SP_E"/>
    <property type="match status" value="1"/>
</dbReference>
<dbReference type="InterPro" id="IPR027417">
    <property type="entry name" value="P-loop_NTPase"/>
</dbReference>
<organism evidence="5 6">
    <name type="scientific">Desulfonema ishimotonii</name>
    <dbReference type="NCBI Taxonomy" id="45657"/>
    <lineage>
        <taxon>Bacteria</taxon>
        <taxon>Pseudomonadati</taxon>
        <taxon>Thermodesulfobacteriota</taxon>
        <taxon>Desulfobacteria</taxon>
        <taxon>Desulfobacterales</taxon>
        <taxon>Desulfococcaceae</taxon>
        <taxon>Desulfonema</taxon>
    </lineage>
</organism>
<dbReference type="RefSeq" id="WP_124327308.1">
    <property type="nucleotide sequence ID" value="NZ_BEXT01000001.1"/>
</dbReference>
<keyword evidence="6" id="KW-1185">Reference proteome</keyword>
<dbReference type="Gene3D" id="3.30.300.160">
    <property type="entry name" value="Type II secretion system, protein E, N-terminal domain"/>
    <property type="match status" value="1"/>
</dbReference>
<dbReference type="SUPFAM" id="SSF52540">
    <property type="entry name" value="P-loop containing nucleoside triphosphate hydrolases"/>
    <property type="match status" value="1"/>
</dbReference>
<proteinExistence type="inferred from homology"/>
<dbReference type="Proteomes" id="UP000288096">
    <property type="component" value="Unassembled WGS sequence"/>
</dbReference>
<dbReference type="Pfam" id="PF00437">
    <property type="entry name" value="T2SSE"/>
    <property type="match status" value="1"/>
</dbReference>
<dbReference type="InterPro" id="IPR001482">
    <property type="entry name" value="T2SS/T4SS_dom"/>
</dbReference>